<keyword evidence="1" id="KW-0472">Membrane</keyword>
<protein>
    <recommendedName>
        <fullName evidence="2">TadE-like domain-containing protein</fullName>
    </recommendedName>
</protein>
<feature type="transmembrane region" description="Helical" evidence="1">
    <location>
        <begin position="21"/>
        <end position="47"/>
    </location>
</feature>
<reference evidence="3 4" key="1">
    <citation type="submission" date="2024-04" db="EMBL/GenBank/DDBJ databases">
        <title>Draft genome sequence of Pseudophaeobacter arcticus NBRC 116598.</title>
        <authorList>
            <person name="Miyakawa T."/>
            <person name="Kusuya Y."/>
            <person name="Miura T."/>
        </authorList>
    </citation>
    <scope>NUCLEOTIDE SEQUENCE [LARGE SCALE GENOMIC DNA]</scope>
    <source>
        <strain evidence="3 4">SU-CL00105</strain>
    </source>
</reference>
<evidence type="ECO:0000259" key="2">
    <source>
        <dbReference type="Pfam" id="PF07811"/>
    </source>
</evidence>
<dbReference type="InterPro" id="IPR012495">
    <property type="entry name" value="TadE-like_dom"/>
</dbReference>
<keyword evidence="1" id="KW-0812">Transmembrane</keyword>
<feature type="domain" description="TadE-like" evidence="2">
    <location>
        <begin position="21"/>
        <end position="61"/>
    </location>
</feature>
<dbReference type="RefSeq" id="WP_295455076.1">
    <property type="nucleotide sequence ID" value="NZ_BAABWU010000006.1"/>
</dbReference>
<keyword evidence="4" id="KW-1185">Reference proteome</keyword>
<organism evidence="3 4">
    <name type="scientific">Pseudophaeobacter arcticus</name>
    <dbReference type="NCBI Taxonomy" id="385492"/>
    <lineage>
        <taxon>Bacteria</taxon>
        <taxon>Pseudomonadati</taxon>
        <taxon>Pseudomonadota</taxon>
        <taxon>Alphaproteobacteria</taxon>
        <taxon>Rhodobacterales</taxon>
        <taxon>Paracoccaceae</taxon>
        <taxon>Pseudophaeobacter</taxon>
    </lineage>
</organism>
<accession>A0ABQ0AKT1</accession>
<dbReference type="Proteomes" id="UP001441944">
    <property type="component" value="Unassembled WGS sequence"/>
</dbReference>
<dbReference type="EMBL" id="BAABWU010000006">
    <property type="protein sequence ID" value="GAA6196481.1"/>
    <property type="molecule type" value="Genomic_DNA"/>
</dbReference>
<evidence type="ECO:0000313" key="3">
    <source>
        <dbReference type="EMBL" id="GAA6196481.1"/>
    </source>
</evidence>
<proteinExistence type="predicted"/>
<evidence type="ECO:0000256" key="1">
    <source>
        <dbReference type="SAM" id="Phobius"/>
    </source>
</evidence>
<evidence type="ECO:0000313" key="4">
    <source>
        <dbReference type="Proteomes" id="UP001441944"/>
    </source>
</evidence>
<comment type="caution">
    <text evidence="3">The sequence shown here is derived from an EMBL/GenBank/DDBJ whole genome shotgun (WGS) entry which is preliminary data.</text>
</comment>
<sequence>MILSSAKRLFRRFRGDTKATVTVEFAILMPLFFMLLTSTVELGMVVLRQSQLERALDIAVRNIRLTTGSAPQHDVVRDQICDLSGFIDNCSTSLRLEMVQLDPFAWVDVNEQVDCISKPEEVLPVRGFSNTGRSNDLMLIRACMRFKPLFSGWGFGESLSTADPEGLVSLVAVSAFVQEPK</sequence>
<gene>
    <name evidence="3" type="ORF">NBRC116598_19250</name>
</gene>
<name>A0ABQ0AKT1_9RHOB</name>
<keyword evidence="1" id="KW-1133">Transmembrane helix</keyword>
<dbReference type="Pfam" id="PF07811">
    <property type="entry name" value="TadE"/>
    <property type="match status" value="1"/>
</dbReference>